<evidence type="ECO:0000313" key="1">
    <source>
        <dbReference type="EMBL" id="MBC5999019.1"/>
    </source>
</evidence>
<accession>A0A923SL92</accession>
<evidence type="ECO:0000313" key="2">
    <source>
        <dbReference type="Proteomes" id="UP000644115"/>
    </source>
</evidence>
<dbReference type="EMBL" id="JACRWC010000045">
    <property type="protein sequence ID" value="MBC5999019.1"/>
    <property type="molecule type" value="Genomic_DNA"/>
</dbReference>
<gene>
    <name evidence="1" type="ORF">H8876_03265</name>
</gene>
<comment type="caution">
    <text evidence="1">The sequence shown here is derived from an EMBL/GenBank/DDBJ whole genome shotgun (WGS) entry which is preliminary data.</text>
</comment>
<dbReference type="RefSeq" id="WP_249286503.1">
    <property type="nucleotide sequence ID" value="NZ_JACRWC010000045.1"/>
</dbReference>
<sequence>MLYVGDLVKIIKIGNPNFGELGRVKELRSAVDDKWALVQTKDDEDYYRISELVMEQRHIPVEGVMEGEAL</sequence>
<keyword evidence="2" id="KW-1185">Reference proteome</keyword>
<proteinExistence type="predicted"/>
<dbReference type="AlphaFoldDB" id="A0A923SL92"/>
<organism evidence="1 2">
    <name type="scientific">Lentihominibacter faecis</name>
    <dbReference type="NCBI Taxonomy" id="2764712"/>
    <lineage>
        <taxon>Bacteria</taxon>
        <taxon>Bacillati</taxon>
        <taxon>Bacillota</taxon>
        <taxon>Clostridia</taxon>
        <taxon>Peptostreptococcales</taxon>
        <taxon>Anaerovoracaceae</taxon>
        <taxon>Lentihominibacter</taxon>
    </lineage>
</organism>
<dbReference type="Proteomes" id="UP000644115">
    <property type="component" value="Unassembled WGS sequence"/>
</dbReference>
<name>A0A923SL92_9FIRM</name>
<reference evidence="1" key="1">
    <citation type="submission" date="2020-08" db="EMBL/GenBank/DDBJ databases">
        <authorList>
            <person name="Liu C."/>
            <person name="Sun Q."/>
        </authorList>
    </citation>
    <scope>NUCLEOTIDE SEQUENCE</scope>
    <source>
        <strain evidence="1">BX16</strain>
    </source>
</reference>
<protein>
    <submittedName>
        <fullName evidence="1">Uncharacterized protein</fullName>
    </submittedName>
</protein>